<dbReference type="Proteomes" id="UP000007753">
    <property type="component" value="Chromosome 1"/>
</dbReference>
<accession>D4Z5D6</accession>
<dbReference type="HOGENOM" id="CLU_1668283_0_0_5"/>
<evidence type="ECO:0000313" key="1">
    <source>
        <dbReference type="EMBL" id="BAI97818.1"/>
    </source>
</evidence>
<dbReference type="KEGG" id="sjp:SJA_C1-29840"/>
<sequence length="158" mass="17561">MACAHIFRGEVSRVRQRRLASQEFRSQWPSRPALRYRGLSLDPMPISAGRPSTSSARASPARRLIVKKRRVHHPVTQGLRCGYQKIQGFRLQPVHIFWERKYADKADINAAIPMAAKGASDIVRPFGKGYRQVGIVLGPGPAGAVDLAESGRPLHFPD</sequence>
<dbReference type="AlphaFoldDB" id="D4Z5D6"/>
<evidence type="ECO:0000313" key="2">
    <source>
        <dbReference type="Proteomes" id="UP000007753"/>
    </source>
</evidence>
<name>D4Z5D6_SPHIU</name>
<proteinExistence type="predicted"/>
<dbReference type="EMBL" id="AP010803">
    <property type="protein sequence ID" value="BAI97818.1"/>
    <property type="molecule type" value="Genomic_DNA"/>
</dbReference>
<reference evidence="1 2" key="1">
    <citation type="journal article" date="2010" name="J. Bacteriol.">
        <title>Complete genome sequence of the representative gamma-hexachlorocyclohexane-degrading bacterium Sphingobium japonicum UT26.</title>
        <authorList>
            <person name="Nagata Y."/>
            <person name="Ohtsubo Y."/>
            <person name="Endo R."/>
            <person name="Ichikawa N."/>
            <person name="Ankai A."/>
            <person name="Oguchi A."/>
            <person name="Fukui S."/>
            <person name="Fujita N."/>
            <person name="Tsuda M."/>
        </authorList>
    </citation>
    <scope>NUCLEOTIDE SEQUENCE [LARGE SCALE GENOMIC DNA]</scope>
    <source>
        <strain evidence="2">DSM 16413 / CCM 7287 / MTCC 6362 / UT26 / NBRC 101211 / UT26S</strain>
    </source>
</reference>
<keyword evidence="2" id="KW-1185">Reference proteome</keyword>
<dbReference type="STRING" id="452662.SJA_C1-29840"/>
<organism evidence="1 2">
    <name type="scientific">Sphingobium indicum (strain DSM 16413 / CCM 7287 / MTCC 6362 / UT26 / NBRC 101211 / UT26S)</name>
    <name type="common">Sphingobium japonicum</name>
    <dbReference type="NCBI Taxonomy" id="452662"/>
    <lineage>
        <taxon>Bacteria</taxon>
        <taxon>Pseudomonadati</taxon>
        <taxon>Pseudomonadota</taxon>
        <taxon>Alphaproteobacteria</taxon>
        <taxon>Sphingomonadales</taxon>
        <taxon>Sphingomonadaceae</taxon>
        <taxon>Sphingobium</taxon>
    </lineage>
</organism>
<protein>
    <submittedName>
        <fullName evidence="1">Uncharacterized protein</fullName>
    </submittedName>
</protein>
<gene>
    <name evidence="1" type="ordered locus">SJA_C1-29840</name>
</gene>